<dbReference type="InterPro" id="IPR023214">
    <property type="entry name" value="HAD_sf"/>
</dbReference>
<evidence type="ECO:0000313" key="13">
    <source>
        <dbReference type="Proteomes" id="UP000016922"/>
    </source>
</evidence>
<dbReference type="Pfam" id="PF00702">
    <property type="entry name" value="Hydrolase"/>
    <property type="match status" value="1"/>
</dbReference>
<dbReference type="AlphaFoldDB" id="S3CJG3"/>
<protein>
    <submittedName>
        <fullName evidence="12">HAD-like protein</fullName>
    </submittedName>
</protein>
<feature type="transmembrane region" description="Helical" evidence="10">
    <location>
        <begin position="781"/>
        <end position="805"/>
    </location>
</feature>
<dbReference type="eggNOG" id="KOG0207">
    <property type="taxonomic scope" value="Eukaryota"/>
</dbReference>
<dbReference type="InterPro" id="IPR017969">
    <property type="entry name" value="Heavy-metal-associated_CS"/>
</dbReference>
<feature type="transmembrane region" description="Helical" evidence="10">
    <location>
        <begin position="1143"/>
        <end position="1164"/>
    </location>
</feature>
<dbReference type="Pfam" id="PF00122">
    <property type="entry name" value="E1-E2_ATPase"/>
    <property type="match status" value="1"/>
</dbReference>
<keyword evidence="4 10" id="KW-0479">Metal-binding</keyword>
<dbReference type="InterPro" id="IPR036163">
    <property type="entry name" value="HMA_dom_sf"/>
</dbReference>
<dbReference type="CDD" id="cd02094">
    <property type="entry name" value="P-type_ATPase_Cu-like"/>
    <property type="match status" value="1"/>
</dbReference>
<evidence type="ECO:0000256" key="3">
    <source>
        <dbReference type="ARBA" id="ARBA00022692"/>
    </source>
</evidence>
<feature type="domain" description="HMA" evidence="11">
    <location>
        <begin position="176"/>
        <end position="241"/>
    </location>
</feature>
<dbReference type="SUPFAM" id="SSF81653">
    <property type="entry name" value="Calcium ATPase, transduction domain A"/>
    <property type="match status" value="1"/>
</dbReference>
<dbReference type="Gene3D" id="3.40.50.1000">
    <property type="entry name" value="HAD superfamily/HAD-like"/>
    <property type="match status" value="1"/>
</dbReference>
<dbReference type="InterPro" id="IPR023299">
    <property type="entry name" value="ATPase_P-typ_cyto_dom_N"/>
</dbReference>
<dbReference type="RefSeq" id="XP_008086673.1">
    <property type="nucleotide sequence ID" value="XM_008088482.1"/>
</dbReference>
<proteinExistence type="inferred from homology"/>
<evidence type="ECO:0000256" key="6">
    <source>
        <dbReference type="ARBA" id="ARBA00022840"/>
    </source>
</evidence>
<dbReference type="FunFam" id="3.30.70.100:FF:000001">
    <property type="entry name" value="ATPase copper transporting beta"/>
    <property type="match status" value="2"/>
</dbReference>
<evidence type="ECO:0000256" key="4">
    <source>
        <dbReference type="ARBA" id="ARBA00022723"/>
    </source>
</evidence>
<evidence type="ECO:0000259" key="11">
    <source>
        <dbReference type="PROSITE" id="PS50846"/>
    </source>
</evidence>
<dbReference type="SFLD" id="SFLDF00027">
    <property type="entry name" value="p-type_atpase"/>
    <property type="match status" value="1"/>
</dbReference>
<dbReference type="PANTHER" id="PTHR43520">
    <property type="entry name" value="ATP7, ISOFORM B"/>
    <property type="match status" value="1"/>
</dbReference>
<dbReference type="InterPro" id="IPR018303">
    <property type="entry name" value="ATPase_P-typ_P_site"/>
</dbReference>
<reference evidence="12 13" key="1">
    <citation type="journal article" date="2013" name="BMC Genomics">
        <title>Genomics-driven discovery of the pneumocandin biosynthetic gene cluster in the fungus Glarea lozoyensis.</title>
        <authorList>
            <person name="Chen L."/>
            <person name="Yue Q."/>
            <person name="Zhang X."/>
            <person name="Xiang M."/>
            <person name="Wang C."/>
            <person name="Li S."/>
            <person name="Che Y."/>
            <person name="Ortiz-Lopez F.J."/>
            <person name="Bills G.F."/>
            <person name="Liu X."/>
            <person name="An Z."/>
        </authorList>
    </citation>
    <scope>NUCLEOTIDE SEQUENCE [LARGE SCALE GENOMIC DNA]</scope>
    <source>
        <strain evidence="13">ATCC 20868 / MF5171</strain>
    </source>
</reference>
<comment type="subcellular location">
    <subcellularLocation>
        <location evidence="1">Membrane</location>
        <topology evidence="1">Multi-pass membrane protein</topology>
    </subcellularLocation>
</comment>
<dbReference type="InterPro" id="IPR023298">
    <property type="entry name" value="ATPase_P-typ_TM_dom_sf"/>
</dbReference>
<keyword evidence="13" id="KW-1185">Reference proteome</keyword>
<dbReference type="OMA" id="DVIRVPH"/>
<dbReference type="InterPro" id="IPR001757">
    <property type="entry name" value="P_typ_ATPase"/>
</dbReference>
<dbReference type="Gene3D" id="3.40.1110.10">
    <property type="entry name" value="Calcium-transporting ATPase, cytoplasmic domain N"/>
    <property type="match status" value="1"/>
</dbReference>
<dbReference type="FunFam" id="2.70.150.10:FF:000068">
    <property type="entry name" value="Copper resistance-associated P-type ATPase"/>
    <property type="match status" value="1"/>
</dbReference>
<dbReference type="Pfam" id="PF00403">
    <property type="entry name" value="HMA"/>
    <property type="match status" value="3"/>
</dbReference>
<dbReference type="NCBIfam" id="TIGR01525">
    <property type="entry name" value="ATPase-IB_hvy"/>
    <property type="match status" value="1"/>
</dbReference>
<dbReference type="InterPro" id="IPR008250">
    <property type="entry name" value="ATPase_P-typ_transduc_dom_A_sf"/>
</dbReference>
<feature type="transmembrane region" description="Helical" evidence="10">
    <location>
        <begin position="525"/>
        <end position="545"/>
    </location>
</feature>
<feature type="domain" description="HMA" evidence="11">
    <location>
        <begin position="6"/>
        <end position="72"/>
    </location>
</feature>
<dbReference type="GO" id="GO:0055070">
    <property type="term" value="P:copper ion homeostasis"/>
    <property type="evidence" value="ECO:0007669"/>
    <property type="project" value="TreeGrafter"/>
</dbReference>
<evidence type="ECO:0000256" key="7">
    <source>
        <dbReference type="ARBA" id="ARBA00022967"/>
    </source>
</evidence>
<dbReference type="PROSITE" id="PS00154">
    <property type="entry name" value="ATPASE_E1_E2"/>
    <property type="match status" value="1"/>
</dbReference>
<dbReference type="GeneID" id="19460324"/>
<evidence type="ECO:0000256" key="9">
    <source>
        <dbReference type="ARBA" id="ARBA00023136"/>
    </source>
</evidence>
<dbReference type="SUPFAM" id="SSF56784">
    <property type="entry name" value="HAD-like"/>
    <property type="match status" value="1"/>
</dbReference>
<dbReference type="InterPro" id="IPR006121">
    <property type="entry name" value="HMA_dom"/>
</dbReference>
<sequence>MSQTHTTTSFLLSNLHCPSCVSYIKDVLSQYDPAPTSVSPNLVTSWVTVYHDESLSISTLRSALEQVGFEVCDMTTDSKQPETNNQVTSDKDIGYLDRFIPSSSSDAKIPAKSKYPSRHILNCEACRLNLTEQHGDILGYKGLEPGVSKHVTKGKENMEKALQPVVVVDSIPSEYFRATLAIGGMTCASCAGSITEELNKKQWVEKVVVNLISGSAVVDFVEEDHKDDLIEIIESIGFEAALDSVTSLKKPQHGSQNLFRASLAVGGMTCASCANNIVKGLETVEWIRKTVVNLIANSASIDFVGEEHKDDLVESIEAMGYEATIDSIIRLDDENSTQDMVRTVDIKVDGMFCEHCPARISESLATLGDRVKIDRLLSVEKPVMRVSYTPDAPDFTVRNILETISDTEVAFSASINHEPTLEERSRKMQRREQFRILIRVILTFVIAIPTLIIGIVYMSLVKEHDPGRMFLMHPLRAGISRAQWALFIMATPVYFLCADVFHVRAIKEIRSLWRWGSRTPIHQRFLRFGSMNMLMSLGTSVAYISSTAQLISAGVHPAAKPDDSTFYFDSVVFLTLFLLVGRLIESYSKSKTGDAVTLLGKLRPTEAILIITGSSYPESINGTSTGEAFLKDDRPQTHKTVSVDLLDFGDVVKVLQGGSPPCDGVIVQGETKFDESSLTGESKLVKKTAGDQVFSGTVNKDSPVSIRITGVAGSSMLDQIVAAVRDGQTKRAPMEAIADALTSYFVPGVILISILTWIVWLSLGISGVLPRHWQGPDAGGWVAWSLQFAIATLIVACPCGLALAAPTALFVGGGLAAQHGILVKGGGEAFEKASKLDCIVFDKTGTLTHGGEPVVTDFKIFPVDCNSTEAVANSGKTILSMVNGLENNSSHTIAKALKEFCAEKNIEGGKLLEVAEIAGKGLAGSFNFGRTSSTVHMLVGNELLMLENRVSISESTRSTLESWKSQGRSVALAAIQKTTETEISSNQYQLAAIFAISDPIRPEAPAIITSLQKRGTEVWMLSGDNQITANAIGAQVGIPTSNIIAGVLPSQKAEKIQYLQKSLKAKTFAGGEHAQKRALVAMVGDGINDSPALTTADVGIAIGSGSDIAISSAEFVLVSSSLKSLITLLDLSKVVFRRIKFNFAWALVYNMIALPVAAGVLYPIVSQGKHVRLDPVWASLAMAASSISVVCSSLLLRSRVPWLGFRVRKMEQ</sequence>
<comment type="similarity">
    <text evidence="2 10">Belongs to the cation transport ATPase (P-type) (TC 3.A.3) family. Type IB subfamily.</text>
</comment>
<dbReference type="GO" id="GO:0016887">
    <property type="term" value="F:ATP hydrolysis activity"/>
    <property type="evidence" value="ECO:0007669"/>
    <property type="project" value="InterPro"/>
</dbReference>
<dbReference type="SFLD" id="SFLDS00003">
    <property type="entry name" value="Haloacid_Dehalogenase"/>
    <property type="match status" value="1"/>
</dbReference>
<dbReference type="GO" id="GO:0005507">
    <property type="term" value="F:copper ion binding"/>
    <property type="evidence" value="ECO:0007669"/>
    <property type="project" value="TreeGrafter"/>
</dbReference>
<feature type="domain" description="HMA" evidence="11">
    <location>
        <begin position="259"/>
        <end position="324"/>
    </location>
</feature>
<evidence type="ECO:0000313" key="12">
    <source>
        <dbReference type="EMBL" id="EPE25354.1"/>
    </source>
</evidence>
<name>S3CJG3_GLAL2</name>
<dbReference type="SUPFAM" id="SSF81665">
    <property type="entry name" value="Calcium ATPase, transmembrane domain M"/>
    <property type="match status" value="1"/>
</dbReference>
<dbReference type="EMBL" id="KE145371">
    <property type="protein sequence ID" value="EPE25354.1"/>
    <property type="molecule type" value="Genomic_DNA"/>
</dbReference>
<feature type="transmembrane region" description="Helical" evidence="10">
    <location>
        <begin position="565"/>
        <end position="584"/>
    </location>
</feature>
<dbReference type="InterPro" id="IPR044492">
    <property type="entry name" value="P_typ_ATPase_HD_dom"/>
</dbReference>
<feature type="transmembrane region" description="Helical" evidence="10">
    <location>
        <begin position="744"/>
        <end position="769"/>
    </location>
</feature>
<evidence type="ECO:0000256" key="1">
    <source>
        <dbReference type="ARBA" id="ARBA00004141"/>
    </source>
</evidence>
<dbReference type="Gene3D" id="3.30.70.100">
    <property type="match status" value="3"/>
</dbReference>
<feature type="transmembrane region" description="Helical" evidence="10">
    <location>
        <begin position="436"/>
        <end position="461"/>
    </location>
</feature>
<evidence type="ECO:0000256" key="2">
    <source>
        <dbReference type="ARBA" id="ARBA00006024"/>
    </source>
</evidence>
<evidence type="ECO:0000256" key="5">
    <source>
        <dbReference type="ARBA" id="ARBA00022741"/>
    </source>
</evidence>
<dbReference type="InterPro" id="IPR027256">
    <property type="entry name" value="P-typ_ATPase_IB"/>
</dbReference>
<gene>
    <name evidence="12" type="ORF">GLAREA_01266</name>
</gene>
<dbReference type="PROSITE" id="PS01047">
    <property type="entry name" value="HMA_1"/>
    <property type="match status" value="1"/>
</dbReference>
<dbReference type="SUPFAM" id="SSF55008">
    <property type="entry name" value="HMA, heavy metal-associated domain"/>
    <property type="match status" value="4"/>
</dbReference>
<evidence type="ECO:0000256" key="10">
    <source>
        <dbReference type="RuleBase" id="RU362081"/>
    </source>
</evidence>
<organism evidence="12 13">
    <name type="scientific">Glarea lozoyensis (strain ATCC 20868 / MF5171)</name>
    <dbReference type="NCBI Taxonomy" id="1116229"/>
    <lineage>
        <taxon>Eukaryota</taxon>
        <taxon>Fungi</taxon>
        <taxon>Dikarya</taxon>
        <taxon>Ascomycota</taxon>
        <taxon>Pezizomycotina</taxon>
        <taxon>Leotiomycetes</taxon>
        <taxon>Helotiales</taxon>
        <taxon>Helotiaceae</taxon>
        <taxon>Glarea</taxon>
    </lineage>
</organism>
<dbReference type="SFLD" id="SFLDG00002">
    <property type="entry name" value="C1.7:_P-type_atpase_like"/>
    <property type="match status" value="1"/>
</dbReference>
<dbReference type="OrthoDB" id="432719at2759"/>
<dbReference type="InterPro" id="IPR036412">
    <property type="entry name" value="HAD-like_sf"/>
</dbReference>
<feature type="transmembrane region" description="Helical" evidence="10">
    <location>
        <begin position="1176"/>
        <end position="1196"/>
    </location>
</feature>
<evidence type="ECO:0000256" key="8">
    <source>
        <dbReference type="ARBA" id="ARBA00022989"/>
    </source>
</evidence>
<dbReference type="GO" id="GO:0005524">
    <property type="term" value="F:ATP binding"/>
    <property type="evidence" value="ECO:0007669"/>
    <property type="project" value="UniProtKB-UniRule"/>
</dbReference>
<dbReference type="Proteomes" id="UP000016922">
    <property type="component" value="Unassembled WGS sequence"/>
</dbReference>
<keyword evidence="8 10" id="KW-1133">Transmembrane helix</keyword>
<keyword evidence="7" id="KW-1278">Translocase</keyword>
<dbReference type="GO" id="GO:0043682">
    <property type="term" value="F:P-type divalent copper transporter activity"/>
    <property type="evidence" value="ECO:0007669"/>
    <property type="project" value="TreeGrafter"/>
</dbReference>
<dbReference type="KEGG" id="glz:GLAREA_01266"/>
<keyword evidence="3 10" id="KW-0812">Transmembrane</keyword>
<dbReference type="NCBIfam" id="TIGR01494">
    <property type="entry name" value="ATPase_P-type"/>
    <property type="match status" value="2"/>
</dbReference>
<dbReference type="Gene3D" id="2.70.150.10">
    <property type="entry name" value="Calcium-transporting ATPase, cytoplasmic transduction domain A"/>
    <property type="match status" value="1"/>
</dbReference>
<dbReference type="InterPro" id="IPR059000">
    <property type="entry name" value="ATPase_P-type_domA"/>
</dbReference>
<keyword evidence="5 10" id="KW-0547">Nucleotide-binding</keyword>
<dbReference type="CDD" id="cd00371">
    <property type="entry name" value="HMA"/>
    <property type="match status" value="3"/>
</dbReference>
<dbReference type="STRING" id="1116229.S3CJG3"/>
<keyword evidence="6 10" id="KW-0067">ATP-binding</keyword>
<dbReference type="SUPFAM" id="SSF81660">
    <property type="entry name" value="Metal cation-transporting ATPase, ATP-binding domain N"/>
    <property type="match status" value="1"/>
</dbReference>
<keyword evidence="9 10" id="KW-0472">Membrane</keyword>
<dbReference type="HOGENOM" id="CLU_001771_0_2_1"/>
<feature type="transmembrane region" description="Helical" evidence="10">
    <location>
        <begin position="481"/>
        <end position="504"/>
    </location>
</feature>
<dbReference type="PRINTS" id="PR00119">
    <property type="entry name" value="CATATPASE"/>
</dbReference>
<accession>S3CJG3</accession>
<dbReference type="PANTHER" id="PTHR43520:SF32">
    <property type="entry name" value="COPPER RESISTANCE P-TYPE ATPASE (EUROFUNG)"/>
    <property type="match status" value="1"/>
</dbReference>
<dbReference type="PROSITE" id="PS50846">
    <property type="entry name" value="HMA_2"/>
    <property type="match status" value="3"/>
</dbReference>
<dbReference type="GO" id="GO:0016020">
    <property type="term" value="C:membrane"/>
    <property type="evidence" value="ECO:0007669"/>
    <property type="project" value="UniProtKB-SubCell"/>
</dbReference>